<sequence length="67" mass="6572">MLSVRKYFLATAALATALTLSACSGGMAGMDMGNDAGTTAAPSASASFNGADVALAQGMLPHHLATL</sequence>
<protein>
    <recommendedName>
        <fullName evidence="4">DUF305 domain-containing protein</fullName>
    </recommendedName>
</protein>
<accession>A0A4R8UPL1</accession>
<organism evidence="2 3">
    <name type="scientific">Cryobacterium glaciale</name>
    <dbReference type="NCBI Taxonomy" id="1259145"/>
    <lineage>
        <taxon>Bacteria</taxon>
        <taxon>Bacillati</taxon>
        <taxon>Actinomycetota</taxon>
        <taxon>Actinomycetes</taxon>
        <taxon>Micrococcales</taxon>
        <taxon>Microbacteriaceae</taxon>
        <taxon>Cryobacterium</taxon>
    </lineage>
</organism>
<dbReference type="EMBL" id="SOEY01000031">
    <property type="protein sequence ID" value="TFB69108.1"/>
    <property type="molecule type" value="Genomic_DNA"/>
</dbReference>
<feature type="signal peptide" evidence="1">
    <location>
        <begin position="1"/>
        <end position="22"/>
    </location>
</feature>
<gene>
    <name evidence="2" type="ORF">E3O06_16195</name>
</gene>
<keyword evidence="3" id="KW-1185">Reference proteome</keyword>
<evidence type="ECO:0000313" key="2">
    <source>
        <dbReference type="EMBL" id="TFB69108.1"/>
    </source>
</evidence>
<dbReference type="RefSeq" id="WP_134504407.1">
    <property type="nucleotide sequence ID" value="NZ_SOEY01000031.1"/>
</dbReference>
<evidence type="ECO:0000256" key="1">
    <source>
        <dbReference type="SAM" id="SignalP"/>
    </source>
</evidence>
<proteinExistence type="predicted"/>
<reference evidence="2 3" key="1">
    <citation type="submission" date="2019-03" db="EMBL/GenBank/DDBJ databases">
        <title>Genomics of glacier-inhabiting Cryobacterium strains.</title>
        <authorList>
            <person name="Liu Q."/>
            <person name="Xin Y.-H."/>
        </authorList>
    </citation>
    <scope>NUCLEOTIDE SEQUENCE [LARGE SCALE GENOMIC DNA]</scope>
    <source>
        <strain evidence="2 3">HLT2-23</strain>
    </source>
</reference>
<keyword evidence="1" id="KW-0732">Signal</keyword>
<name>A0A4R8UPL1_9MICO</name>
<evidence type="ECO:0000313" key="3">
    <source>
        <dbReference type="Proteomes" id="UP000298173"/>
    </source>
</evidence>
<comment type="caution">
    <text evidence="2">The sequence shown here is derived from an EMBL/GenBank/DDBJ whole genome shotgun (WGS) entry which is preliminary data.</text>
</comment>
<dbReference type="Proteomes" id="UP000298173">
    <property type="component" value="Unassembled WGS sequence"/>
</dbReference>
<dbReference type="AlphaFoldDB" id="A0A4R8UPL1"/>
<evidence type="ECO:0008006" key="4">
    <source>
        <dbReference type="Google" id="ProtNLM"/>
    </source>
</evidence>
<feature type="chain" id="PRO_5039125842" description="DUF305 domain-containing protein" evidence="1">
    <location>
        <begin position="23"/>
        <end position="67"/>
    </location>
</feature>
<dbReference type="PROSITE" id="PS51257">
    <property type="entry name" value="PROKAR_LIPOPROTEIN"/>
    <property type="match status" value="1"/>
</dbReference>